<organism evidence="1 2">
    <name type="scientific">Fonticella tunisiensis</name>
    <dbReference type="NCBI Taxonomy" id="1096341"/>
    <lineage>
        <taxon>Bacteria</taxon>
        <taxon>Bacillati</taxon>
        <taxon>Bacillota</taxon>
        <taxon>Clostridia</taxon>
        <taxon>Eubacteriales</taxon>
        <taxon>Clostridiaceae</taxon>
        <taxon>Fonticella</taxon>
    </lineage>
</organism>
<dbReference type="RefSeq" id="WP_133628217.1">
    <property type="nucleotide sequence ID" value="NZ_SOAZ01000011.1"/>
</dbReference>
<dbReference type="EMBL" id="SOAZ01000011">
    <property type="protein sequence ID" value="TDT58417.1"/>
    <property type="molecule type" value="Genomic_DNA"/>
</dbReference>
<name>A0A4R7KQ77_9CLOT</name>
<dbReference type="OrthoDB" id="1949729at2"/>
<gene>
    <name evidence="1" type="ORF">EDD71_11152</name>
</gene>
<sequence length="485" mass="55567">MKYRFKNISDALIDIVLKLSAFSLANIEWGCLYSGAGIIDILSEKDVQRLNNACGIKNIQELTKDVALLKCIYKKAKSSFTSPPDEIINPGRYMWDFTSFNKEISLSSQAYGMLSLCRGAEVLMNSRPVTGILMKKSAEAYYDFTTTYLRNDDGLFVSAENKTRFISDELNIKQNKGEPKLLDQVLIHEAFLSLYNLTSNKNIKIYYNSSSDNYLNEANNIFNYLFNNYNLLLESSSRNISQFISSFARCCMMQKDPLRRVNYQHMIALLCAELESRIKITGEVEKNYNDFETASLITHFRVASALLEGFWETGIEKFKEISTAIYQFVENFFDYSLNLFVQGDYKKISYSSRDIAEIIKFLFMYHVETQDERVFNVLNRFYESAVLRSGIVQSIPDRHINLLGYEGMIDECIPLMADSGRAPVFLKSFRINTKKITALTVSKHFSSSHSLYLSYTVLHYLIPLIMSSGPINTESEGISIESVRE</sequence>
<protein>
    <submittedName>
        <fullName evidence="1">Uncharacterized protein</fullName>
    </submittedName>
</protein>
<dbReference type="AlphaFoldDB" id="A0A4R7KQ77"/>
<proteinExistence type="predicted"/>
<accession>A0A4R7KQ77</accession>
<dbReference type="Proteomes" id="UP000295325">
    <property type="component" value="Unassembled WGS sequence"/>
</dbReference>
<keyword evidence="2" id="KW-1185">Reference proteome</keyword>
<reference evidence="1 2" key="1">
    <citation type="submission" date="2019-03" db="EMBL/GenBank/DDBJ databases">
        <title>Genomic Encyclopedia of Type Strains, Phase IV (KMG-IV): sequencing the most valuable type-strain genomes for metagenomic binning, comparative biology and taxonomic classification.</title>
        <authorList>
            <person name="Goeker M."/>
        </authorList>
    </citation>
    <scope>NUCLEOTIDE SEQUENCE [LARGE SCALE GENOMIC DNA]</scope>
    <source>
        <strain evidence="1 2">DSM 24455</strain>
    </source>
</reference>
<comment type="caution">
    <text evidence="1">The sequence shown here is derived from an EMBL/GenBank/DDBJ whole genome shotgun (WGS) entry which is preliminary data.</text>
</comment>
<evidence type="ECO:0000313" key="2">
    <source>
        <dbReference type="Proteomes" id="UP000295325"/>
    </source>
</evidence>
<evidence type="ECO:0000313" key="1">
    <source>
        <dbReference type="EMBL" id="TDT58417.1"/>
    </source>
</evidence>